<dbReference type="EMBL" id="CALTRL010005711">
    <property type="protein sequence ID" value="CAH7685164.1"/>
    <property type="molecule type" value="Genomic_DNA"/>
</dbReference>
<keyword evidence="3" id="KW-1185">Reference proteome</keyword>
<protein>
    <submittedName>
        <fullName evidence="2">Expressed protein</fullName>
    </submittedName>
</protein>
<evidence type="ECO:0000313" key="3">
    <source>
        <dbReference type="Proteomes" id="UP001153365"/>
    </source>
</evidence>
<keyword evidence="1" id="KW-0472">Membrane</keyword>
<dbReference type="AlphaFoldDB" id="A0AAV0BEC7"/>
<comment type="caution">
    <text evidence="2">The sequence shown here is derived from an EMBL/GenBank/DDBJ whole genome shotgun (WGS) entry which is preliminary data.</text>
</comment>
<organism evidence="2 3">
    <name type="scientific">Phakopsora pachyrhizi</name>
    <name type="common">Asian soybean rust disease fungus</name>
    <dbReference type="NCBI Taxonomy" id="170000"/>
    <lineage>
        <taxon>Eukaryota</taxon>
        <taxon>Fungi</taxon>
        <taxon>Dikarya</taxon>
        <taxon>Basidiomycota</taxon>
        <taxon>Pucciniomycotina</taxon>
        <taxon>Pucciniomycetes</taxon>
        <taxon>Pucciniales</taxon>
        <taxon>Phakopsoraceae</taxon>
        <taxon>Phakopsora</taxon>
    </lineage>
</organism>
<evidence type="ECO:0000313" key="2">
    <source>
        <dbReference type="EMBL" id="CAH7685164.1"/>
    </source>
</evidence>
<dbReference type="Proteomes" id="UP001153365">
    <property type="component" value="Unassembled WGS sequence"/>
</dbReference>
<sequence length="104" mass="12216">MVIFIFIFIFLIKPLQIGFISYKKDFVFCYCFYSIIEISAWIFCICCKECLPKKSSSNLAFAVVLLLFPFHSSKPQFFKFCKRKREKNKSIVKSPLLSVPKTFS</sequence>
<gene>
    <name evidence="2" type="ORF">PPACK8108_LOCUS19645</name>
</gene>
<reference evidence="2" key="1">
    <citation type="submission" date="2022-06" db="EMBL/GenBank/DDBJ databases">
        <authorList>
            <consortium name="SYNGENTA / RWTH Aachen University"/>
        </authorList>
    </citation>
    <scope>NUCLEOTIDE SEQUENCE</scope>
</reference>
<feature type="transmembrane region" description="Helical" evidence="1">
    <location>
        <begin position="27"/>
        <end position="47"/>
    </location>
</feature>
<keyword evidence="1" id="KW-1133">Transmembrane helix</keyword>
<proteinExistence type="predicted"/>
<accession>A0AAV0BEC7</accession>
<keyword evidence="1" id="KW-0812">Transmembrane</keyword>
<name>A0AAV0BEC7_PHAPC</name>
<evidence type="ECO:0000256" key="1">
    <source>
        <dbReference type="SAM" id="Phobius"/>
    </source>
</evidence>